<dbReference type="InterPro" id="IPR036390">
    <property type="entry name" value="WH_DNA-bd_sf"/>
</dbReference>
<evidence type="ECO:0000256" key="4">
    <source>
        <dbReference type="ARBA" id="ARBA00023163"/>
    </source>
</evidence>
<sequence length="302" mass="34185">MNRPSVRELECFVAVAEELSFSRAAVRMHLSQPPLSRQVRSLEERLGCRLFERDTRKVTLTPAGEKLLQEVRPWLGGLDRMVDEVKRFAAGETTRLRLGFVGALLDEDLAGVLAKFREGRPNCQVQLEDLSPADQELALQEGRIDGALIGERPAKLSQEWVSFTWKREPLVVVLPKGHRWEDEPSLKLAQLREERWVMVAREGAPAFRRQFDEWCRQAGFGPQIVHESKRVAAVLTWVAANQGISLVPSGLTRMLDAAVVFLPLVGKPRPVLAHGFVYRRTAKNPALREWVKLLRGFSMEPP</sequence>
<evidence type="ECO:0000259" key="5">
    <source>
        <dbReference type="PROSITE" id="PS50931"/>
    </source>
</evidence>
<dbReference type="PANTHER" id="PTHR30346:SF0">
    <property type="entry name" value="HCA OPERON TRANSCRIPTIONAL ACTIVATOR HCAR"/>
    <property type="match status" value="1"/>
</dbReference>
<reference evidence="6 7" key="1">
    <citation type="submission" date="2020-08" db="EMBL/GenBank/DDBJ databases">
        <title>Genomic Encyclopedia of Type Strains, Phase IV (KMG-IV): sequencing the most valuable type-strain genomes for metagenomic binning, comparative biology and taxonomic classification.</title>
        <authorList>
            <person name="Goeker M."/>
        </authorList>
    </citation>
    <scope>NUCLEOTIDE SEQUENCE [LARGE SCALE GENOMIC DNA]</scope>
    <source>
        <strain evidence="6 7">YC6886</strain>
    </source>
</reference>
<evidence type="ECO:0000313" key="6">
    <source>
        <dbReference type="EMBL" id="MBB5351590.1"/>
    </source>
</evidence>
<keyword evidence="4" id="KW-0804">Transcription</keyword>
<evidence type="ECO:0000256" key="2">
    <source>
        <dbReference type="ARBA" id="ARBA00023015"/>
    </source>
</evidence>
<dbReference type="Pfam" id="PF00126">
    <property type="entry name" value="HTH_1"/>
    <property type="match status" value="1"/>
</dbReference>
<dbReference type="GO" id="GO:0003677">
    <property type="term" value="F:DNA binding"/>
    <property type="evidence" value="ECO:0007669"/>
    <property type="project" value="UniProtKB-KW"/>
</dbReference>
<dbReference type="PRINTS" id="PR00039">
    <property type="entry name" value="HTHLYSR"/>
</dbReference>
<dbReference type="FunFam" id="1.10.10.10:FF:000001">
    <property type="entry name" value="LysR family transcriptional regulator"/>
    <property type="match status" value="1"/>
</dbReference>
<comment type="similarity">
    <text evidence="1">Belongs to the LysR transcriptional regulatory family.</text>
</comment>
<dbReference type="InterPro" id="IPR000847">
    <property type="entry name" value="LysR_HTH_N"/>
</dbReference>
<dbReference type="Proteomes" id="UP000557717">
    <property type="component" value="Unassembled WGS sequence"/>
</dbReference>
<dbReference type="Gene3D" id="1.10.10.10">
    <property type="entry name" value="Winged helix-like DNA-binding domain superfamily/Winged helix DNA-binding domain"/>
    <property type="match status" value="1"/>
</dbReference>
<dbReference type="AlphaFoldDB" id="A0A840VCE5"/>
<gene>
    <name evidence="6" type="ORF">HNR46_001827</name>
</gene>
<name>A0A840VCE5_9BACT</name>
<feature type="domain" description="HTH lysR-type" evidence="5">
    <location>
        <begin position="4"/>
        <end position="61"/>
    </location>
</feature>
<keyword evidence="7" id="KW-1185">Reference proteome</keyword>
<dbReference type="SUPFAM" id="SSF53850">
    <property type="entry name" value="Periplasmic binding protein-like II"/>
    <property type="match status" value="1"/>
</dbReference>
<proteinExistence type="inferred from homology"/>
<protein>
    <submittedName>
        <fullName evidence="6">DNA-binding transcriptional LysR family regulator</fullName>
    </submittedName>
</protein>
<evidence type="ECO:0000313" key="7">
    <source>
        <dbReference type="Proteomes" id="UP000557717"/>
    </source>
</evidence>
<keyword evidence="3 6" id="KW-0238">DNA-binding</keyword>
<dbReference type="SUPFAM" id="SSF46785">
    <property type="entry name" value="Winged helix' DNA-binding domain"/>
    <property type="match status" value="1"/>
</dbReference>
<dbReference type="PROSITE" id="PS50931">
    <property type="entry name" value="HTH_LYSR"/>
    <property type="match status" value="1"/>
</dbReference>
<accession>A0A840VCE5</accession>
<organism evidence="6 7">
    <name type="scientific">Haloferula luteola</name>
    <dbReference type="NCBI Taxonomy" id="595692"/>
    <lineage>
        <taxon>Bacteria</taxon>
        <taxon>Pseudomonadati</taxon>
        <taxon>Verrucomicrobiota</taxon>
        <taxon>Verrucomicrobiia</taxon>
        <taxon>Verrucomicrobiales</taxon>
        <taxon>Verrucomicrobiaceae</taxon>
        <taxon>Haloferula</taxon>
    </lineage>
</organism>
<dbReference type="Gene3D" id="3.40.190.10">
    <property type="entry name" value="Periplasmic binding protein-like II"/>
    <property type="match status" value="2"/>
</dbReference>
<evidence type="ECO:0000256" key="1">
    <source>
        <dbReference type="ARBA" id="ARBA00009437"/>
    </source>
</evidence>
<dbReference type="Pfam" id="PF03466">
    <property type="entry name" value="LysR_substrate"/>
    <property type="match status" value="1"/>
</dbReference>
<dbReference type="GO" id="GO:0003700">
    <property type="term" value="F:DNA-binding transcription factor activity"/>
    <property type="evidence" value="ECO:0007669"/>
    <property type="project" value="InterPro"/>
</dbReference>
<comment type="caution">
    <text evidence="6">The sequence shown here is derived from an EMBL/GenBank/DDBJ whole genome shotgun (WGS) entry which is preliminary data.</text>
</comment>
<dbReference type="EMBL" id="JACHFD010000007">
    <property type="protein sequence ID" value="MBB5351590.1"/>
    <property type="molecule type" value="Genomic_DNA"/>
</dbReference>
<dbReference type="InterPro" id="IPR036388">
    <property type="entry name" value="WH-like_DNA-bd_sf"/>
</dbReference>
<dbReference type="CDD" id="cd08414">
    <property type="entry name" value="PBP2_LTTR_aromatics_like"/>
    <property type="match status" value="1"/>
</dbReference>
<keyword evidence="2" id="KW-0805">Transcription regulation</keyword>
<dbReference type="RefSeq" id="WP_184017891.1">
    <property type="nucleotide sequence ID" value="NZ_JACHFD010000007.1"/>
</dbReference>
<dbReference type="PANTHER" id="PTHR30346">
    <property type="entry name" value="TRANSCRIPTIONAL DUAL REGULATOR HCAR-RELATED"/>
    <property type="match status" value="1"/>
</dbReference>
<evidence type="ECO:0000256" key="3">
    <source>
        <dbReference type="ARBA" id="ARBA00023125"/>
    </source>
</evidence>
<dbReference type="InterPro" id="IPR005119">
    <property type="entry name" value="LysR_subst-bd"/>
</dbReference>
<dbReference type="GO" id="GO:0032993">
    <property type="term" value="C:protein-DNA complex"/>
    <property type="evidence" value="ECO:0007669"/>
    <property type="project" value="TreeGrafter"/>
</dbReference>